<gene>
    <name evidence="3" type="ORF">DFH08DRAFT_1083184</name>
</gene>
<feature type="transmembrane region" description="Helical" evidence="1">
    <location>
        <begin position="25"/>
        <end position="46"/>
    </location>
</feature>
<proteinExistence type="predicted"/>
<evidence type="ECO:0000259" key="2">
    <source>
        <dbReference type="Pfam" id="PF20152"/>
    </source>
</evidence>
<reference evidence="3" key="1">
    <citation type="submission" date="2023-03" db="EMBL/GenBank/DDBJ databases">
        <title>Massive genome expansion in bonnet fungi (Mycena s.s.) driven by repeated elements and novel gene families across ecological guilds.</title>
        <authorList>
            <consortium name="Lawrence Berkeley National Laboratory"/>
            <person name="Harder C.B."/>
            <person name="Miyauchi S."/>
            <person name="Viragh M."/>
            <person name="Kuo A."/>
            <person name="Thoen E."/>
            <person name="Andreopoulos B."/>
            <person name="Lu D."/>
            <person name="Skrede I."/>
            <person name="Drula E."/>
            <person name="Henrissat B."/>
            <person name="Morin E."/>
            <person name="Kohler A."/>
            <person name="Barry K."/>
            <person name="LaButti K."/>
            <person name="Morin E."/>
            <person name="Salamov A."/>
            <person name="Lipzen A."/>
            <person name="Mereny Z."/>
            <person name="Hegedus B."/>
            <person name="Baldrian P."/>
            <person name="Stursova M."/>
            <person name="Weitz H."/>
            <person name="Taylor A."/>
            <person name="Grigoriev I.V."/>
            <person name="Nagy L.G."/>
            <person name="Martin F."/>
            <person name="Kauserud H."/>
        </authorList>
    </citation>
    <scope>NUCLEOTIDE SEQUENCE</scope>
    <source>
        <strain evidence="3">CBHHK002</strain>
    </source>
</reference>
<accession>A0AAD6ZRU9</accession>
<organism evidence="3 4">
    <name type="scientific">Mycena albidolilacea</name>
    <dbReference type="NCBI Taxonomy" id="1033008"/>
    <lineage>
        <taxon>Eukaryota</taxon>
        <taxon>Fungi</taxon>
        <taxon>Dikarya</taxon>
        <taxon>Basidiomycota</taxon>
        <taxon>Agaricomycotina</taxon>
        <taxon>Agaricomycetes</taxon>
        <taxon>Agaricomycetidae</taxon>
        <taxon>Agaricales</taxon>
        <taxon>Marasmiineae</taxon>
        <taxon>Mycenaceae</taxon>
        <taxon>Mycena</taxon>
    </lineage>
</organism>
<evidence type="ECO:0000313" key="4">
    <source>
        <dbReference type="Proteomes" id="UP001218218"/>
    </source>
</evidence>
<dbReference type="Proteomes" id="UP001218218">
    <property type="component" value="Unassembled WGS sequence"/>
</dbReference>
<feature type="transmembrane region" description="Helical" evidence="1">
    <location>
        <begin position="142"/>
        <end position="168"/>
    </location>
</feature>
<feature type="transmembrane region" description="Helical" evidence="1">
    <location>
        <begin position="66"/>
        <end position="89"/>
    </location>
</feature>
<dbReference type="PANTHER" id="PTHR40465">
    <property type="entry name" value="CHROMOSOME 1, WHOLE GENOME SHOTGUN SEQUENCE"/>
    <property type="match status" value="1"/>
</dbReference>
<evidence type="ECO:0000313" key="3">
    <source>
        <dbReference type="EMBL" id="KAJ7336417.1"/>
    </source>
</evidence>
<name>A0AAD6ZRU9_9AGAR</name>
<keyword evidence="1" id="KW-0472">Membrane</keyword>
<dbReference type="Pfam" id="PF20152">
    <property type="entry name" value="DUF6534"/>
    <property type="match status" value="1"/>
</dbReference>
<keyword evidence="1" id="KW-1133">Transmembrane helix</keyword>
<feature type="transmembrane region" description="Helical" evidence="1">
    <location>
        <begin position="101"/>
        <end position="122"/>
    </location>
</feature>
<dbReference type="AlphaFoldDB" id="A0AAD6ZRU9"/>
<comment type="caution">
    <text evidence="3">The sequence shown here is derived from an EMBL/GenBank/DDBJ whole genome shotgun (WGS) entry which is preliminary data.</text>
</comment>
<keyword evidence="1" id="KW-0812">Transmembrane</keyword>
<dbReference type="PANTHER" id="PTHR40465:SF1">
    <property type="entry name" value="DUF6534 DOMAIN-CONTAINING PROTEIN"/>
    <property type="match status" value="1"/>
</dbReference>
<feature type="domain" description="DUF6534" evidence="2">
    <location>
        <begin position="123"/>
        <end position="187"/>
    </location>
</feature>
<dbReference type="InterPro" id="IPR045339">
    <property type="entry name" value="DUF6534"/>
</dbReference>
<keyword evidence="4" id="KW-1185">Reference proteome</keyword>
<sequence>MVSPLDPTYGVAFITLFLATMQDKWGVKTTVVCLLIFETMQIVLYFDGLYLNLIDDFGNPMALDTIFWQGAATLLFGYLSTFLVQMYFGYCVYILNPKNKFISAVIILLGLTSLGTAIALTVRTSNSIITTLMINAVNRGALTALCAALNMILFLAKPGTLYFFLGLIPSGKLYMNSMLATLNTRQHLRSKGKNSQGMYSLDAIAGESSQNRSLRPNHVFPNPGVIVLYTTTETAKWLTV</sequence>
<evidence type="ECO:0000256" key="1">
    <source>
        <dbReference type="SAM" id="Phobius"/>
    </source>
</evidence>
<dbReference type="EMBL" id="JARIHO010000031">
    <property type="protein sequence ID" value="KAJ7336417.1"/>
    <property type="molecule type" value="Genomic_DNA"/>
</dbReference>
<protein>
    <recommendedName>
        <fullName evidence="2">DUF6534 domain-containing protein</fullName>
    </recommendedName>
</protein>